<accession>A0A3A3FV52</accession>
<dbReference type="PANTHER" id="PTHR35601">
    <property type="entry name" value="TOXIN RELE"/>
    <property type="match status" value="1"/>
</dbReference>
<dbReference type="Gene3D" id="3.30.2310.20">
    <property type="entry name" value="RelE-like"/>
    <property type="match status" value="1"/>
</dbReference>
<sequence>MSYELEFHEDALKEWKKLDPSIKEQFKKQLVKRLENPHVPSAQLRGKDMQNTYKIKLRDVGYRLVYEVNDHTITVLVLAVAKRDKNRAYDLAERRKAEQAESQAAVPDHLRVVK</sequence>
<reference evidence="4" key="1">
    <citation type="submission" date="2018-09" db="EMBL/GenBank/DDBJ databases">
        <authorList>
            <person name="Zhu H."/>
        </authorList>
    </citation>
    <scope>NUCLEOTIDE SEQUENCE [LARGE SCALE GENOMIC DNA]</scope>
    <source>
        <strain evidence="4">K1R23-30</strain>
    </source>
</reference>
<evidence type="ECO:0000256" key="2">
    <source>
        <dbReference type="ARBA" id="ARBA00022649"/>
    </source>
</evidence>
<comment type="caution">
    <text evidence="3">The sequence shown here is derived from an EMBL/GenBank/DDBJ whole genome shotgun (WGS) entry which is preliminary data.</text>
</comment>
<dbReference type="Proteomes" id="UP000265955">
    <property type="component" value="Unassembled WGS sequence"/>
</dbReference>
<keyword evidence="2" id="KW-1277">Toxin-antitoxin system</keyword>
<dbReference type="OrthoDB" id="9801234at2"/>
<organism evidence="3 4">
    <name type="scientific">Noviherbaspirillum saxi</name>
    <dbReference type="NCBI Taxonomy" id="2320863"/>
    <lineage>
        <taxon>Bacteria</taxon>
        <taxon>Pseudomonadati</taxon>
        <taxon>Pseudomonadota</taxon>
        <taxon>Betaproteobacteria</taxon>
        <taxon>Burkholderiales</taxon>
        <taxon>Oxalobacteraceae</taxon>
        <taxon>Noviherbaspirillum</taxon>
    </lineage>
</organism>
<proteinExistence type="inferred from homology"/>
<dbReference type="NCBIfam" id="TIGR02385">
    <property type="entry name" value="RelE_StbE"/>
    <property type="match status" value="1"/>
</dbReference>
<evidence type="ECO:0000313" key="3">
    <source>
        <dbReference type="EMBL" id="RJF99480.1"/>
    </source>
</evidence>
<dbReference type="InterPro" id="IPR007712">
    <property type="entry name" value="RelE/ParE_toxin"/>
</dbReference>
<dbReference type="PANTHER" id="PTHR35601:SF1">
    <property type="entry name" value="TOXIN RELE"/>
    <property type="match status" value="1"/>
</dbReference>
<dbReference type="SUPFAM" id="SSF143011">
    <property type="entry name" value="RelE-like"/>
    <property type="match status" value="1"/>
</dbReference>
<evidence type="ECO:0000256" key="1">
    <source>
        <dbReference type="ARBA" id="ARBA00006226"/>
    </source>
</evidence>
<dbReference type="AlphaFoldDB" id="A0A3A3FV52"/>
<gene>
    <name evidence="3" type="ORF">D3871_13795</name>
</gene>
<comment type="similarity">
    <text evidence="1">Belongs to the RelE toxin family.</text>
</comment>
<dbReference type="InterPro" id="IPR035093">
    <property type="entry name" value="RelE/ParE_toxin_dom_sf"/>
</dbReference>
<dbReference type="RefSeq" id="WP_119769418.1">
    <property type="nucleotide sequence ID" value="NZ_QYUO01000001.1"/>
</dbReference>
<dbReference type="Pfam" id="PF05016">
    <property type="entry name" value="ParE_toxin"/>
    <property type="match status" value="1"/>
</dbReference>
<keyword evidence="4" id="KW-1185">Reference proteome</keyword>
<name>A0A3A3FV52_9BURK</name>
<evidence type="ECO:0000313" key="4">
    <source>
        <dbReference type="Proteomes" id="UP000265955"/>
    </source>
</evidence>
<dbReference type="EMBL" id="QYUO01000001">
    <property type="protein sequence ID" value="RJF99480.1"/>
    <property type="molecule type" value="Genomic_DNA"/>
</dbReference>
<protein>
    <submittedName>
        <fullName evidence="3">Type II toxin-antitoxin system RelE/ParE family toxin</fullName>
    </submittedName>
</protein>